<proteinExistence type="predicted"/>
<reference evidence="5" key="1">
    <citation type="submission" date="2016-10" db="EMBL/GenBank/DDBJ databases">
        <authorList>
            <person name="Varghese N."/>
            <person name="Submissions S."/>
        </authorList>
    </citation>
    <scope>NUCLEOTIDE SEQUENCE [LARGE SCALE GENOMIC DNA]</scope>
    <source>
        <strain evidence="5">CGMCC 4.3568</strain>
    </source>
</reference>
<keyword evidence="2 4" id="KW-0012">Acyltransferase</keyword>
<dbReference type="PROSITE" id="PS51186">
    <property type="entry name" value="GNAT"/>
    <property type="match status" value="1"/>
</dbReference>
<dbReference type="SUPFAM" id="SSF55729">
    <property type="entry name" value="Acyl-CoA N-acyltransferases (Nat)"/>
    <property type="match status" value="1"/>
</dbReference>
<accession>A0A1I1BG73</accession>
<evidence type="ECO:0000313" key="5">
    <source>
        <dbReference type="Proteomes" id="UP000243799"/>
    </source>
</evidence>
<name>A0A1I1BG73_9PSEU</name>
<dbReference type="PANTHER" id="PTHR10545">
    <property type="entry name" value="DIAMINE N-ACETYLTRANSFERASE"/>
    <property type="match status" value="1"/>
</dbReference>
<dbReference type="AlphaFoldDB" id="A0A1I1BG73"/>
<organism evidence="4 5">
    <name type="scientific">Amycolatopsis marina</name>
    <dbReference type="NCBI Taxonomy" id="490629"/>
    <lineage>
        <taxon>Bacteria</taxon>
        <taxon>Bacillati</taxon>
        <taxon>Actinomycetota</taxon>
        <taxon>Actinomycetes</taxon>
        <taxon>Pseudonocardiales</taxon>
        <taxon>Pseudonocardiaceae</taxon>
        <taxon>Amycolatopsis</taxon>
    </lineage>
</organism>
<dbReference type="RefSeq" id="WP_091675084.1">
    <property type="nucleotide sequence ID" value="NZ_FOKG01000013.1"/>
</dbReference>
<keyword evidence="5" id="KW-1185">Reference proteome</keyword>
<evidence type="ECO:0000256" key="1">
    <source>
        <dbReference type="ARBA" id="ARBA00022679"/>
    </source>
</evidence>
<keyword evidence="1 4" id="KW-0808">Transferase</keyword>
<evidence type="ECO:0000313" key="4">
    <source>
        <dbReference type="EMBL" id="SFB48656.1"/>
    </source>
</evidence>
<dbReference type="Pfam" id="PF00583">
    <property type="entry name" value="Acetyltransf_1"/>
    <property type="match status" value="1"/>
</dbReference>
<dbReference type="CDD" id="cd04301">
    <property type="entry name" value="NAT_SF"/>
    <property type="match status" value="1"/>
</dbReference>
<dbReference type="PANTHER" id="PTHR10545:SF29">
    <property type="entry name" value="GH14572P-RELATED"/>
    <property type="match status" value="1"/>
</dbReference>
<dbReference type="InterPro" id="IPR051016">
    <property type="entry name" value="Diverse_Substrate_AcTransf"/>
</dbReference>
<dbReference type="GO" id="GO:0008080">
    <property type="term" value="F:N-acetyltransferase activity"/>
    <property type="evidence" value="ECO:0007669"/>
    <property type="project" value="TreeGrafter"/>
</dbReference>
<dbReference type="EMBL" id="FOKG01000013">
    <property type="protein sequence ID" value="SFB48656.1"/>
    <property type="molecule type" value="Genomic_DNA"/>
</dbReference>
<sequence length="149" mass="17023">MPVRDAVEGDAEEICALIEEHARYEGNDELTLDREEMRGHLFGADAKAWVLIAEPPGQPGTVAGFAFCTWSFSTWEARPGIWLDDVFIRPEHRRHGLGGELLAELRARTTGRVEWDMQEGNDRAAAFYKQLGAQEVHGWTRYRWRPARD</sequence>
<feature type="domain" description="N-acetyltransferase" evidence="3">
    <location>
        <begin position="1"/>
        <end position="149"/>
    </location>
</feature>
<evidence type="ECO:0000256" key="2">
    <source>
        <dbReference type="ARBA" id="ARBA00023315"/>
    </source>
</evidence>
<dbReference type="OrthoDB" id="9805924at2"/>
<protein>
    <submittedName>
        <fullName evidence="4">L-amino acid N-acyltransferase YncA</fullName>
    </submittedName>
</protein>
<dbReference type="Proteomes" id="UP000243799">
    <property type="component" value="Unassembled WGS sequence"/>
</dbReference>
<evidence type="ECO:0000259" key="3">
    <source>
        <dbReference type="PROSITE" id="PS51186"/>
    </source>
</evidence>
<gene>
    <name evidence="4" type="ORF">SAMN05216266_113186</name>
</gene>
<dbReference type="InterPro" id="IPR016181">
    <property type="entry name" value="Acyl_CoA_acyltransferase"/>
</dbReference>
<dbReference type="STRING" id="490629.SAMN05216266_113186"/>
<dbReference type="InterPro" id="IPR000182">
    <property type="entry name" value="GNAT_dom"/>
</dbReference>
<dbReference type="Gene3D" id="3.40.630.30">
    <property type="match status" value="1"/>
</dbReference>